<dbReference type="STRING" id="299467.A0A443SNC1"/>
<evidence type="ECO:0000256" key="1">
    <source>
        <dbReference type="ARBA" id="ARBA00022574"/>
    </source>
</evidence>
<name>A0A443SNC1_9ACAR</name>
<feature type="repeat" description="WD" evidence="3">
    <location>
        <begin position="208"/>
        <end position="250"/>
    </location>
</feature>
<dbReference type="SMART" id="SM00320">
    <property type="entry name" value="WD40"/>
    <property type="match status" value="6"/>
</dbReference>
<evidence type="ECO:0000256" key="3">
    <source>
        <dbReference type="PROSITE-ProRule" id="PRU00221"/>
    </source>
</evidence>
<dbReference type="InterPro" id="IPR036322">
    <property type="entry name" value="WD40_repeat_dom_sf"/>
</dbReference>
<organism evidence="4 5">
    <name type="scientific">Leptotrombidium deliense</name>
    <dbReference type="NCBI Taxonomy" id="299467"/>
    <lineage>
        <taxon>Eukaryota</taxon>
        <taxon>Metazoa</taxon>
        <taxon>Ecdysozoa</taxon>
        <taxon>Arthropoda</taxon>
        <taxon>Chelicerata</taxon>
        <taxon>Arachnida</taxon>
        <taxon>Acari</taxon>
        <taxon>Acariformes</taxon>
        <taxon>Trombidiformes</taxon>
        <taxon>Prostigmata</taxon>
        <taxon>Anystina</taxon>
        <taxon>Parasitengona</taxon>
        <taxon>Trombiculoidea</taxon>
        <taxon>Trombiculidae</taxon>
        <taxon>Leptotrombidium</taxon>
    </lineage>
</organism>
<dbReference type="PRINTS" id="PR00320">
    <property type="entry name" value="GPROTEINBRPT"/>
</dbReference>
<protein>
    <submittedName>
        <fullName evidence="4">WD repeat-containing protein 86-like protein</fullName>
    </submittedName>
</protein>
<evidence type="ECO:0000256" key="2">
    <source>
        <dbReference type="ARBA" id="ARBA00022737"/>
    </source>
</evidence>
<dbReference type="Proteomes" id="UP000288716">
    <property type="component" value="Unassembled WGS sequence"/>
</dbReference>
<dbReference type="VEuPathDB" id="VectorBase:LDEU003011"/>
<keyword evidence="2" id="KW-0677">Repeat</keyword>
<dbReference type="InterPro" id="IPR001680">
    <property type="entry name" value="WD40_rpt"/>
</dbReference>
<accession>A0A443SNC1</accession>
<dbReference type="PANTHER" id="PTHR22847">
    <property type="entry name" value="WD40 REPEAT PROTEIN"/>
    <property type="match status" value="1"/>
</dbReference>
<dbReference type="CDD" id="cd00200">
    <property type="entry name" value="WD40"/>
    <property type="match status" value="1"/>
</dbReference>
<reference evidence="4 5" key="1">
    <citation type="journal article" date="2018" name="Gigascience">
        <title>Genomes of trombidid mites reveal novel predicted allergens and laterally-transferred genes associated with secondary metabolism.</title>
        <authorList>
            <person name="Dong X."/>
            <person name="Chaisiri K."/>
            <person name="Xia D."/>
            <person name="Armstrong S.D."/>
            <person name="Fang Y."/>
            <person name="Donnelly M.J."/>
            <person name="Kadowaki T."/>
            <person name="McGarry J.W."/>
            <person name="Darby A.C."/>
            <person name="Makepeace B.L."/>
        </authorList>
    </citation>
    <scope>NUCLEOTIDE SEQUENCE [LARGE SCALE GENOMIC DNA]</scope>
    <source>
        <strain evidence="4">UoL-UT</strain>
    </source>
</reference>
<dbReference type="EMBL" id="NCKV01001100">
    <property type="protein sequence ID" value="RWS29029.1"/>
    <property type="molecule type" value="Genomic_DNA"/>
</dbReference>
<gene>
    <name evidence="4" type="ORF">B4U80_00985</name>
</gene>
<feature type="non-terminal residue" evidence="4">
    <location>
        <position position="1"/>
    </location>
</feature>
<dbReference type="InterPro" id="IPR020472">
    <property type="entry name" value="WD40_PAC1"/>
</dbReference>
<dbReference type="SUPFAM" id="SSF50978">
    <property type="entry name" value="WD40 repeat-like"/>
    <property type="match status" value="1"/>
</dbReference>
<feature type="repeat" description="WD" evidence="3">
    <location>
        <begin position="154"/>
        <end position="207"/>
    </location>
</feature>
<dbReference type="PANTHER" id="PTHR22847:SF637">
    <property type="entry name" value="WD REPEAT DOMAIN 5B"/>
    <property type="match status" value="1"/>
</dbReference>
<dbReference type="OrthoDB" id="674604at2759"/>
<proteinExistence type="predicted"/>
<dbReference type="Gene3D" id="2.130.10.10">
    <property type="entry name" value="YVTN repeat-like/Quinoprotein amine dehydrogenase"/>
    <property type="match status" value="2"/>
</dbReference>
<comment type="caution">
    <text evidence="4">The sequence shown here is derived from an EMBL/GenBank/DDBJ whole genome shotgun (WGS) entry which is preliminary data.</text>
</comment>
<evidence type="ECO:0000313" key="4">
    <source>
        <dbReference type="EMBL" id="RWS29029.1"/>
    </source>
</evidence>
<feature type="repeat" description="WD" evidence="3">
    <location>
        <begin position="66"/>
        <end position="100"/>
    </location>
</feature>
<sequence length="316" mass="34951">IKMGCAAVKGISEKKNNHLIDCIQVEHAITCLTLSEDNSLLVTGTDNGLAVMWSALSKSTELLGKLIGHEGAVVCCVVHESFVVTGSTDTTIRKWSIESGMCLCIYKGHSSKVNQILCFSCFMFSTSYDKTAKAWTFSLLDTYDANSTMCLRTLRGHKKSVYPIVFVPSENKPQLSPQIFERDLIITGSADCSVKIWSFVRGDCLKTLLDHTSPVQCLQLDPLEKKRIFSAGGDGLIICWDIITGEKIRELKGHQSAVLSLVAYKRMLYSASVDKTARAWISEFGECTRIYSGHFAPVAFVKYHNGLGLYALHSFH</sequence>
<keyword evidence="5" id="KW-1185">Reference proteome</keyword>
<evidence type="ECO:0000313" key="5">
    <source>
        <dbReference type="Proteomes" id="UP000288716"/>
    </source>
</evidence>
<dbReference type="AlphaFoldDB" id="A0A443SNC1"/>
<keyword evidence="1 3" id="KW-0853">WD repeat</keyword>
<dbReference type="PROSITE" id="PS50082">
    <property type="entry name" value="WD_REPEATS_2"/>
    <property type="match status" value="3"/>
</dbReference>
<dbReference type="GO" id="GO:1990234">
    <property type="term" value="C:transferase complex"/>
    <property type="evidence" value="ECO:0007669"/>
    <property type="project" value="UniProtKB-ARBA"/>
</dbReference>
<dbReference type="InterPro" id="IPR015943">
    <property type="entry name" value="WD40/YVTN_repeat-like_dom_sf"/>
</dbReference>
<dbReference type="Pfam" id="PF00400">
    <property type="entry name" value="WD40"/>
    <property type="match status" value="6"/>
</dbReference>